<evidence type="ECO:0000256" key="1">
    <source>
        <dbReference type="ARBA" id="ARBA00001938"/>
    </source>
</evidence>
<gene>
    <name evidence="5" type="ORF">ABS24_00760</name>
</gene>
<dbReference type="Proteomes" id="UP000051213">
    <property type="component" value="Unassembled WGS sequence"/>
</dbReference>
<evidence type="ECO:0000313" key="6">
    <source>
        <dbReference type="Proteomes" id="UP000051213"/>
    </source>
</evidence>
<dbReference type="AlphaFoldDB" id="A0A0R2UCX8"/>
<dbReference type="InterPro" id="IPR050743">
    <property type="entry name" value="2-oxoacid_DH_E2_comp"/>
</dbReference>
<evidence type="ECO:0000256" key="2">
    <source>
        <dbReference type="ARBA" id="ARBA00022679"/>
    </source>
</evidence>
<dbReference type="EMBL" id="LICA01000019">
    <property type="protein sequence ID" value="KRO97076.1"/>
    <property type="molecule type" value="Genomic_DNA"/>
</dbReference>
<keyword evidence="2" id="KW-0808">Transferase</keyword>
<dbReference type="Gene3D" id="3.30.559.10">
    <property type="entry name" value="Chloramphenicol acetyltransferase-like domain"/>
    <property type="match status" value="1"/>
</dbReference>
<dbReference type="InterPro" id="IPR023213">
    <property type="entry name" value="CAT-like_dom_sf"/>
</dbReference>
<dbReference type="SUPFAM" id="SSF52777">
    <property type="entry name" value="CoA-dependent acyltransferases"/>
    <property type="match status" value="1"/>
</dbReference>
<reference evidence="5 6" key="1">
    <citation type="submission" date="2015-10" db="EMBL/GenBank/DDBJ databases">
        <title>Metagenome-Assembled Genomes uncover a global brackish microbiome.</title>
        <authorList>
            <person name="Hugerth L.W."/>
            <person name="Larsson J."/>
            <person name="Alneberg J."/>
            <person name="Lindh M.V."/>
            <person name="Legrand C."/>
            <person name="Pinhassi J."/>
            <person name="Andersson A.F."/>
        </authorList>
    </citation>
    <scope>NUCLEOTIDE SEQUENCE [LARGE SCALE GENOMIC DNA]</scope>
    <source>
        <strain evidence="5">BACL26 MAG-121220-bin70</strain>
    </source>
</reference>
<keyword evidence="3" id="KW-0012">Acyltransferase</keyword>
<organism evidence="5 6">
    <name type="scientific">SAR92 bacterium BACL26 MAG-121220-bin70</name>
    <dbReference type="NCBI Taxonomy" id="1655626"/>
    <lineage>
        <taxon>Bacteria</taxon>
        <taxon>Pseudomonadati</taxon>
        <taxon>Pseudomonadota</taxon>
        <taxon>Gammaproteobacteria</taxon>
        <taxon>Cellvibrionales</taxon>
        <taxon>Porticoccaceae</taxon>
        <taxon>SAR92 clade</taxon>
    </lineage>
</organism>
<feature type="domain" description="2-oxoacid dehydrogenase acyltransferase catalytic" evidence="4">
    <location>
        <begin position="1"/>
        <end position="133"/>
    </location>
</feature>
<proteinExistence type="predicted"/>
<evidence type="ECO:0000256" key="3">
    <source>
        <dbReference type="ARBA" id="ARBA00023315"/>
    </source>
</evidence>
<sequence length="137" mass="14543">MAVDGKTGLLVPNVKDVQQRSIVEIAGEIGRLTEAARSGIINPADLKGGTVTISNIGAIGGISAAPIINKPEVAIVALGKIQGLPRFDGNGELVERQIMTVSWSGDHRVIDGATIARFNNHWKAYLEIPETMMANMI</sequence>
<protein>
    <recommendedName>
        <fullName evidence="4">2-oxoacid dehydrogenase acyltransferase catalytic domain-containing protein</fullName>
    </recommendedName>
</protein>
<comment type="caution">
    <text evidence="5">The sequence shown here is derived from an EMBL/GenBank/DDBJ whole genome shotgun (WGS) entry which is preliminary data.</text>
</comment>
<dbReference type="GO" id="GO:0031405">
    <property type="term" value="F:lipoic acid binding"/>
    <property type="evidence" value="ECO:0007669"/>
    <property type="project" value="TreeGrafter"/>
</dbReference>
<comment type="cofactor">
    <cofactor evidence="1">
        <name>(R)-lipoate</name>
        <dbReference type="ChEBI" id="CHEBI:83088"/>
    </cofactor>
</comment>
<evidence type="ECO:0000313" key="5">
    <source>
        <dbReference type="EMBL" id="KRO97076.1"/>
    </source>
</evidence>
<accession>A0A0R2UCX8</accession>
<dbReference type="GO" id="GO:0005737">
    <property type="term" value="C:cytoplasm"/>
    <property type="evidence" value="ECO:0007669"/>
    <property type="project" value="TreeGrafter"/>
</dbReference>
<dbReference type="GO" id="GO:0016407">
    <property type="term" value="F:acetyltransferase activity"/>
    <property type="evidence" value="ECO:0007669"/>
    <property type="project" value="TreeGrafter"/>
</dbReference>
<dbReference type="PANTHER" id="PTHR43178">
    <property type="entry name" value="DIHYDROLIPOAMIDE ACETYLTRANSFERASE COMPONENT OF PYRUVATE DEHYDROGENASE COMPLEX"/>
    <property type="match status" value="1"/>
</dbReference>
<dbReference type="InterPro" id="IPR001078">
    <property type="entry name" value="2-oxoacid_DH_actylTfrase"/>
</dbReference>
<name>A0A0R2UCX8_9GAMM</name>
<dbReference type="PANTHER" id="PTHR43178:SF5">
    <property type="entry name" value="LIPOAMIDE ACYLTRANSFERASE COMPONENT OF BRANCHED-CHAIN ALPHA-KETO ACID DEHYDROGENASE COMPLEX, MITOCHONDRIAL"/>
    <property type="match status" value="1"/>
</dbReference>
<dbReference type="Pfam" id="PF00198">
    <property type="entry name" value="2-oxoacid_dh"/>
    <property type="match status" value="1"/>
</dbReference>
<evidence type="ECO:0000259" key="4">
    <source>
        <dbReference type="Pfam" id="PF00198"/>
    </source>
</evidence>